<dbReference type="EMBL" id="KZ451894">
    <property type="protein sequence ID" value="PKA65585.1"/>
    <property type="molecule type" value="Genomic_DNA"/>
</dbReference>
<accession>A0A2I0BCS8</accession>
<keyword evidence="3" id="KW-1185">Reference proteome</keyword>
<sequence>MMTELAALLLLVIARRIVEADQSMKAGLYEAWLSHLFLKNAFYLLHATEWYGEWLVKFMDTIVELKVITD</sequence>
<protein>
    <submittedName>
        <fullName evidence="2">Glycerate dehydrogenase HPR, peroxisomal</fullName>
    </submittedName>
</protein>
<dbReference type="STRING" id="1088818.A0A2I0BCS8"/>
<evidence type="ECO:0000256" key="1">
    <source>
        <dbReference type="SAM" id="SignalP"/>
    </source>
</evidence>
<dbReference type="Proteomes" id="UP000236161">
    <property type="component" value="Unassembled WGS sequence"/>
</dbReference>
<dbReference type="AlphaFoldDB" id="A0A2I0BCS8"/>
<organism evidence="2 3">
    <name type="scientific">Apostasia shenzhenica</name>
    <dbReference type="NCBI Taxonomy" id="1088818"/>
    <lineage>
        <taxon>Eukaryota</taxon>
        <taxon>Viridiplantae</taxon>
        <taxon>Streptophyta</taxon>
        <taxon>Embryophyta</taxon>
        <taxon>Tracheophyta</taxon>
        <taxon>Spermatophyta</taxon>
        <taxon>Magnoliopsida</taxon>
        <taxon>Liliopsida</taxon>
        <taxon>Asparagales</taxon>
        <taxon>Orchidaceae</taxon>
        <taxon>Apostasioideae</taxon>
        <taxon>Apostasia</taxon>
    </lineage>
</organism>
<name>A0A2I0BCS8_9ASPA</name>
<evidence type="ECO:0000313" key="2">
    <source>
        <dbReference type="EMBL" id="PKA65585.1"/>
    </source>
</evidence>
<keyword evidence="1" id="KW-0732">Signal</keyword>
<gene>
    <name evidence="2" type="primary">HPR</name>
    <name evidence="2" type="ORF">AXF42_Ash021234</name>
</gene>
<feature type="chain" id="PRO_5014141519" evidence="1">
    <location>
        <begin position="21"/>
        <end position="70"/>
    </location>
</feature>
<reference evidence="2 3" key="1">
    <citation type="journal article" date="2017" name="Nature">
        <title>The Apostasia genome and the evolution of orchids.</title>
        <authorList>
            <person name="Zhang G.Q."/>
            <person name="Liu K.W."/>
            <person name="Li Z."/>
            <person name="Lohaus R."/>
            <person name="Hsiao Y.Y."/>
            <person name="Niu S.C."/>
            <person name="Wang J.Y."/>
            <person name="Lin Y.C."/>
            <person name="Xu Q."/>
            <person name="Chen L.J."/>
            <person name="Yoshida K."/>
            <person name="Fujiwara S."/>
            <person name="Wang Z.W."/>
            <person name="Zhang Y.Q."/>
            <person name="Mitsuda N."/>
            <person name="Wang M."/>
            <person name="Liu G.H."/>
            <person name="Pecoraro L."/>
            <person name="Huang H.X."/>
            <person name="Xiao X.J."/>
            <person name="Lin M."/>
            <person name="Wu X.Y."/>
            <person name="Wu W.L."/>
            <person name="Chen Y.Y."/>
            <person name="Chang S.B."/>
            <person name="Sakamoto S."/>
            <person name="Ohme-Takagi M."/>
            <person name="Yagi M."/>
            <person name="Zeng S.J."/>
            <person name="Shen C.Y."/>
            <person name="Yeh C.M."/>
            <person name="Luo Y.B."/>
            <person name="Tsai W.C."/>
            <person name="Van de Peer Y."/>
            <person name="Liu Z.J."/>
        </authorList>
    </citation>
    <scope>NUCLEOTIDE SEQUENCE [LARGE SCALE GENOMIC DNA]</scope>
    <source>
        <strain evidence="3">cv. Shenzhen</strain>
        <tissue evidence="2">Stem</tissue>
    </source>
</reference>
<feature type="signal peptide" evidence="1">
    <location>
        <begin position="1"/>
        <end position="20"/>
    </location>
</feature>
<evidence type="ECO:0000313" key="3">
    <source>
        <dbReference type="Proteomes" id="UP000236161"/>
    </source>
</evidence>
<proteinExistence type="predicted"/>